<dbReference type="PRINTS" id="PR01166">
    <property type="entry name" value="CYCOXIDASEII"/>
</dbReference>
<dbReference type="GO" id="GO:0005507">
    <property type="term" value="F:copper ion binding"/>
    <property type="evidence" value="ECO:0007669"/>
    <property type="project" value="InterPro"/>
</dbReference>
<dbReference type="CDD" id="cd13919">
    <property type="entry name" value="CuRO_HCO_II_like_5"/>
    <property type="match status" value="1"/>
</dbReference>
<evidence type="ECO:0000313" key="20">
    <source>
        <dbReference type="Proteomes" id="UP000571183"/>
    </source>
</evidence>
<evidence type="ECO:0000256" key="17">
    <source>
        <dbReference type="SAM" id="Phobius"/>
    </source>
</evidence>
<organism evidence="19 20">
    <name type="scientific">Canibacter oris</name>
    <dbReference type="NCBI Taxonomy" id="1365628"/>
    <lineage>
        <taxon>Bacteria</taxon>
        <taxon>Bacillati</taxon>
        <taxon>Actinomycetota</taxon>
        <taxon>Actinomycetes</taxon>
        <taxon>Micrococcales</taxon>
        <taxon>Microbacteriaceae</taxon>
        <taxon>Canibacter</taxon>
    </lineage>
</organism>
<dbReference type="InterPro" id="IPR036257">
    <property type="entry name" value="Cyt_c_oxidase_su2_TM_sf"/>
</dbReference>
<dbReference type="GO" id="GO:0016491">
    <property type="term" value="F:oxidoreductase activity"/>
    <property type="evidence" value="ECO:0007669"/>
    <property type="project" value="InterPro"/>
</dbReference>
<feature type="domain" description="Cytochrome oxidase subunit II copper A binding" evidence="18">
    <location>
        <begin position="128"/>
        <end position="257"/>
    </location>
</feature>
<dbReference type="InterPro" id="IPR002429">
    <property type="entry name" value="CcO_II-like_C"/>
</dbReference>
<feature type="region of interest" description="Disordered" evidence="16">
    <location>
        <begin position="268"/>
        <end position="291"/>
    </location>
</feature>
<dbReference type="PROSITE" id="PS50857">
    <property type="entry name" value="COX2_CUA"/>
    <property type="match status" value="1"/>
</dbReference>
<comment type="subcellular location">
    <subcellularLocation>
        <location evidence="1">Membrane</location>
        <topology evidence="1">Multi-pass membrane protein</topology>
    </subcellularLocation>
</comment>
<feature type="transmembrane region" description="Helical" evidence="17">
    <location>
        <begin position="98"/>
        <end position="116"/>
    </location>
</feature>
<keyword evidence="12 17" id="KW-0472">Membrane</keyword>
<dbReference type="PROSITE" id="PS51257">
    <property type="entry name" value="PROKAR_LIPOPROTEIN"/>
    <property type="match status" value="1"/>
</dbReference>
<dbReference type="Gene3D" id="1.10.287.90">
    <property type="match status" value="1"/>
</dbReference>
<dbReference type="EMBL" id="JACIFD010000011">
    <property type="protein sequence ID" value="MBB4071873.1"/>
    <property type="molecule type" value="Genomic_DNA"/>
</dbReference>
<proteinExistence type="inferred from homology"/>
<evidence type="ECO:0000256" key="9">
    <source>
        <dbReference type="ARBA" id="ARBA00022982"/>
    </source>
</evidence>
<evidence type="ECO:0000256" key="3">
    <source>
        <dbReference type="ARBA" id="ARBA00012949"/>
    </source>
</evidence>
<dbReference type="Pfam" id="PF00116">
    <property type="entry name" value="COX2"/>
    <property type="match status" value="1"/>
</dbReference>
<dbReference type="GO" id="GO:0016020">
    <property type="term" value="C:membrane"/>
    <property type="evidence" value="ECO:0007669"/>
    <property type="project" value="UniProtKB-SubCell"/>
</dbReference>
<evidence type="ECO:0000256" key="4">
    <source>
        <dbReference type="ARBA" id="ARBA00022448"/>
    </source>
</evidence>
<keyword evidence="11" id="KW-0186">Copper</keyword>
<comment type="similarity">
    <text evidence="2">Belongs to the cytochrome c oxidase subunit 2 family.</text>
</comment>
<dbReference type="PANTHER" id="PTHR22888">
    <property type="entry name" value="CYTOCHROME C OXIDASE, SUBUNIT II"/>
    <property type="match status" value="1"/>
</dbReference>
<keyword evidence="9" id="KW-0249">Electron transport</keyword>
<evidence type="ECO:0000313" key="19">
    <source>
        <dbReference type="EMBL" id="MBB4071873.1"/>
    </source>
</evidence>
<dbReference type="PANTHER" id="PTHR22888:SF9">
    <property type="entry name" value="CYTOCHROME C OXIDASE SUBUNIT 2"/>
    <property type="match status" value="1"/>
</dbReference>
<evidence type="ECO:0000259" key="18">
    <source>
        <dbReference type="PROSITE" id="PS50857"/>
    </source>
</evidence>
<protein>
    <recommendedName>
        <fullName evidence="3">cytochrome-c oxidase</fullName>
        <ecNumber evidence="3">7.1.1.9</ecNumber>
    </recommendedName>
    <alternativeName>
        <fullName evidence="14">Cytochrome aa3 subunit 2</fullName>
    </alternativeName>
</protein>
<dbReference type="InterPro" id="IPR008972">
    <property type="entry name" value="Cupredoxin"/>
</dbReference>
<dbReference type="InterPro" id="IPR045187">
    <property type="entry name" value="CcO_II"/>
</dbReference>
<evidence type="ECO:0000256" key="5">
    <source>
        <dbReference type="ARBA" id="ARBA00022660"/>
    </source>
</evidence>
<reference evidence="19" key="1">
    <citation type="submission" date="2020-08" db="EMBL/GenBank/DDBJ databases">
        <title>Sequencing the genomes of 1000 actinobacteria strains.</title>
        <authorList>
            <person name="Klenk H.-P."/>
        </authorList>
    </citation>
    <scope>NUCLEOTIDE SEQUENCE [LARGE SCALE GENOMIC DNA]</scope>
    <source>
        <strain evidence="19">DSM 27064</strain>
    </source>
</reference>
<accession>A0A840DJI5</accession>
<evidence type="ECO:0000256" key="10">
    <source>
        <dbReference type="ARBA" id="ARBA00022989"/>
    </source>
</evidence>
<evidence type="ECO:0000256" key="12">
    <source>
        <dbReference type="ARBA" id="ARBA00023136"/>
    </source>
</evidence>
<comment type="caution">
    <text evidence="19">The sequence shown here is derived from an EMBL/GenBank/DDBJ whole genome shotgun (WGS) entry which is preliminary data.</text>
</comment>
<comment type="function">
    <text evidence="13">Subunits I and II form the functional core of the enzyme complex. Electrons originating in cytochrome c are transferred via heme a and Cu(A) to the binuclear center formed by heme a3 and Cu(B).</text>
</comment>
<dbReference type="GO" id="GO:0042773">
    <property type="term" value="P:ATP synthesis coupled electron transport"/>
    <property type="evidence" value="ECO:0007669"/>
    <property type="project" value="TreeGrafter"/>
</dbReference>
<evidence type="ECO:0000256" key="1">
    <source>
        <dbReference type="ARBA" id="ARBA00004141"/>
    </source>
</evidence>
<dbReference type="SUPFAM" id="SSF81464">
    <property type="entry name" value="Cytochrome c oxidase subunit II-like, transmembrane region"/>
    <property type="match status" value="1"/>
</dbReference>
<keyword evidence="4" id="KW-0813">Transport</keyword>
<dbReference type="PROSITE" id="PS00078">
    <property type="entry name" value="COX2"/>
    <property type="match status" value="1"/>
</dbReference>
<dbReference type="Proteomes" id="UP000571183">
    <property type="component" value="Unassembled WGS sequence"/>
</dbReference>
<dbReference type="EC" id="7.1.1.9" evidence="3"/>
<keyword evidence="5" id="KW-0679">Respiratory chain</keyword>
<keyword evidence="20" id="KW-1185">Reference proteome</keyword>
<dbReference type="InterPro" id="IPR001505">
    <property type="entry name" value="Copper_CuA"/>
</dbReference>
<evidence type="ECO:0000256" key="16">
    <source>
        <dbReference type="SAM" id="MobiDB-lite"/>
    </source>
</evidence>
<dbReference type="SUPFAM" id="SSF49503">
    <property type="entry name" value="Cupredoxins"/>
    <property type="match status" value="1"/>
</dbReference>
<evidence type="ECO:0000256" key="6">
    <source>
        <dbReference type="ARBA" id="ARBA00022692"/>
    </source>
</evidence>
<evidence type="ECO:0000256" key="11">
    <source>
        <dbReference type="ARBA" id="ARBA00023008"/>
    </source>
</evidence>
<dbReference type="GO" id="GO:0004129">
    <property type="term" value="F:cytochrome-c oxidase activity"/>
    <property type="evidence" value="ECO:0007669"/>
    <property type="project" value="UniProtKB-EC"/>
</dbReference>
<evidence type="ECO:0000256" key="14">
    <source>
        <dbReference type="ARBA" id="ARBA00031399"/>
    </source>
</evidence>
<keyword evidence="7" id="KW-0479">Metal-binding</keyword>
<evidence type="ECO:0000256" key="15">
    <source>
        <dbReference type="ARBA" id="ARBA00047816"/>
    </source>
</evidence>
<sequence length="291" mass="32511">MRSKRQMKWAATSTVAIAGLVLAGCTPSQQRGFLPEGSEGATNHTESLTALWVNSWIVLLLVGLVAWGLVLWAAIAYRRRRGETGVPVQLRYNMPIETLFTVIPVILILGFFGFTAKTQSAVEAPIANPDTRVEVIGKRWAWDFNYTDENVHFSGVQVQTDENGSPVPSTMPVLYLPVNKTTEIKLESRDVIHSFWVVEYLYKKDMIPGKTNYMYFTPTKTGTFVGKCAELCGEYHSVMLFEVKVVEQAEYDAYIASLKQNPENRGLLTLDYNPNQNLPGAEAPVEESHEG</sequence>
<dbReference type="AlphaFoldDB" id="A0A840DJI5"/>
<keyword evidence="8" id="KW-1278">Translocase</keyword>
<dbReference type="InterPro" id="IPR014222">
    <property type="entry name" value="Cyt_c_oxidase_su2"/>
</dbReference>
<comment type="catalytic activity">
    <reaction evidence="15">
        <text>4 Fe(II)-[cytochrome c] + O2 + 8 H(+)(in) = 4 Fe(III)-[cytochrome c] + 2 H2O + 4 H(+)(out)</text>
        <dbReference type="Rhea" id="RHEA:11436"/>
        <dbReference type="Rhea" id="RHEA-COMP:10350"/>
        <dbReference type="Rhea" id="RHEA-COMP:14399"/>
        <dbReference type="ChEBI" id="CHEBI:15377"/>
        <dbReference type="ChEBI" id="CHEBI:15378"/>
        <dbReference type="ChEBI" id="CHEBI:15379"/>
        <dbReference type="ChEBI" id="CHEBI:29033"/>
        <dbReference type="ChEBI" id="CHEBI:29034"/>
        <dbReference type="EC" id="7.1.1.9"/>
    </reaction>
</comment>
<dbReference type="NCBIfam" id="TIGR02866">
    <property type="entry name" value="CoxB"/>
    <property type="match status" value="1"/>
</dbReference>
<feature type="transmembrane region" description="Helical" evidence="17">
    <location>
        <begin position="56"/>
        <end position="77"/>
    </location>
</feature>
<evidence type="ECO:0000256" key="2">
    <source>
        <dbReference type="ARBA" id="ARBA00007866"/>
    </source>
</evidence>
<keyword evidence="10 17" id="KW-1133">Transmembrane helix</keyword>
<name>A0A840DJI5_9MICO</name>
<dbReference type="Gene3D" id="2.60.40.420">
    <property type="entry name" value="Cupredoxins - blue copper proteins"/>
    <property type="match status" value="1"/>
</dbReference>
<keyword evidence="6 17" id="KW-0812">Transmembrane</keyword>
<evidence type="ECO:0000256" key="7">
    <source>
        <dbReference type="ARBA" id="ARBA00022723"/>
    </source>
</evidence>
<evidence type="ECO:0000256" key="13">
    <source>
        <dbReference type="ARBA" id="ARBA00024688"/>
    </source>
</evidence>
<gene>
    <name evidence="19" type="ORF">F5897_001192</name>
</gene>
<evidence type="ECO:0000256" key="8">
    <source>
        <dbReference type="ARBA" id="ARBA00022967"/>
    </source>
</evidence>